<dbReference type="SUPFAM" id="SSF53335">
    <property type="entry name" value="S-adenosyl-L-methionine-dependent methyltransferases"/>
    <property type="match status" value="1"/>
</dbReference>
<dbReference type="Pfam" id="PF01189">
    <property type="entry name" value="Methyltr_RsmB-F"/>
    <property type="match status" value="1"/>
</dbReference>
<keyword evidence="14" id="KW-1185">Reference proteome</keyword>
<dbReference type="EMBL" id="CAKKNE010000005">
    <property type="protein sequence ID" value="CAH0377583.1"/>
    <property type="molecule type" value="Genomic_DNA"/>
</dbReference>
<dbReference type="InterPro" id="IPR049560">
    <property type="entry name" value="MeTrfase_RsmB-F_NOP2_cat"/>
</dbReference>
<dbReference type="OrthoDB" id="427002at2759"/>
<evidence type="ECO:0000256" key="2">
    <source>
        <dbReference type="ARBA" id="ARBA00007494"/>
    </source>
</evidence>
<feature type="binding site" evidence="9">
    <location>
        <position position="253"/>
    </location>
    <ligand>
        <name>S-adenosyl-L-methionine</name>
        <dbReference type="ChEBI" id="CHEBI:59789"/>
    </ligand>
</feature>
<evidence type="ECO:0000256" key="6">
    <source>
        <dbReference type="ARBA" id="ARBA00022691"/>
    </source>
</evidence>
<feature type="binding site" evidence="9">
    <location>
        <begin position="202"/>
        <end position="208"/>
    </location>
    <ligand>
        <name>S-adenosyl-L-methionine</name>
        <dbReference type="ChEBI" id="CHEBI:59789"/>
    </ligand>
</feature>
<reference evidence="13" key="2">
    <citation type="submission" date="2021-11" db="EMBL/GenBank/DDBJ databases">
        <authorList>
            <consortium name="Genoscope - CEA"/>
            <person name="William W."/>
        </authorList>
    </citation>
    <scope>NUCLEOTIDE SEQUENCE</scope>
</reference>
<dbReference type="GO" id="GO:0005730">
    <property type="term" value="C:nucleolus"/>
    <property type="evidence" value="ECO:0007669"/>
    <property type="project" value="UniProtKB-SubCell"/>
</dbReference>
<feature type="active site" description="Nucleophile" evidence="9">
    <location>
        <position position="325"/>
    </location>
</feature>
<dbReference type="GO" id="GO:0009383">
    <property type="term" value="F:rRNA (cytosine-C5-)-methyltransferase activity"/>
    <property type="evidence" value="ECO:0007669"/>
    <property type="project" value="TreeGrafter"/>
</dbReference>
<keyword evidence="7 9" id="KW-0694">RNA-binding</keyword>
<evidence type="ECO:0000313" key="13">
    <source>
        <dbReference type="EMBL" id="CAH0377583.1"/>
    </source>
</evidence>
<evidence type="ECO:0000313" key="12">
    <source>
        <dbReference type="EMBL" id="CAE0685162.1"/>
    </source>
</evidence>
<evidence type="ECO:0000256" key="5">
    <source>
        <dbReference type="ARBA" id="ARBA00022679"/>
    </source>
</evidence>
<proteinExistence type="inferred from homology"/>
<evidence type="ECO:0000256" key="1">
    <source>
        <dbReference type="ARBA" id="ARBA00004604"/>
    </source>
</evidence>
<dbReference type="PANTHER" id="PTHR22807">
    <property type="entry name" value="NOP2 YEAST -RELATED NOL1/NOP2/FMU SUN DOMAIN-CONTAINING"/>
    <property type="match status" value="1"/>
</dbReference>
<dbReference type="InterPro" id="IPR011023">
    <property type="entry name" value="Nop2p"/>
</dbReference>
<evidence type="ECO:0000256" key="7">
    <source>
        <dbReference type="ARBA" id="ARBA00022884"/>
    </source>
</evidence>
<dbReference type="PROSITE" id="PS51686">
    <property type="entry name" value="SAM_MT_RSMB_NOP"/>
    <property type="match status" value="1"/>
</dbReference>
<dbReference type="PROSITE" id="PS01153">
    <property type="entry name" value="NOL1_NOP2_SUN"/>
    <property type="match status" value="1"/>
</dbReference>
<keyword evidence="5 9" id="KW-0808">Transferase</keyword>
<reference evidence="12" key="1">
    <citation type="submission" date="2021-01" db="EMBL/GenBank/DDBJ databases">
        <authorList>
            <person name="Corre E."/>
            <person name="Pelletier E."/>
            <person name="Niang G."/>
            <person name="Scheremetjew M."/>
            <person name="Finn R."/>
            <person name="Kale V."/>
            <person name="Holt S."/>
            <person name="Cochrane G."/>
            <person name="Meng A."/>
            <person name="Brown T."/>
            <person name="Cohen L."/>
        </authorList>
    </citation>
    <scope>NUCLEOTIDE SEQUENCE</scope>
    <source>
        <strain evidence="12">CCMP1756</strain>
    </source>
</reference>
<feature type="binding site" evidence="9">
    <location>
        <position position="226"/>
    </location>
    <ligand>
        <name>S-adenosyl-L-methionine</name>
        <dbReference type="ChEBI" id="CHEBI:59789"/>
    </ligand>
</feature>
<dbReference type="NCBIfam" id="TIGR00446">
    <property type="entry name" value="nop2p"/>
    <property type="match status" value="1"/>
</dbReference>
<evidence type="ECO:0000313" key="14">
    <source>
        <dbReference type="Proteomes" id="UP000789595"/>
    </source>
</evidence>
<dbReference type="InterPro" id="IPR001678">
    <property type="entry name" value="MeTrfase_RsmB-F_NOP2_dom"/>
</dbReference>
<keyword evidence="8" id="KW-0539">Nucleus</keyword>
<dbReference type="GO" id="GO:0000470">
    <property type="term" value="P:maturation of LSU-rRNA"/>
    <property type="evidence" value="ECO:0007669"/>
    <property type="project" value="TreeGrafter"/>
</dbReference>
<evidence type="ECO:0000256" key="8">
    <source>
        <dbReference type="ARBA" id="ARBA00023242"/>
    </source>
</evidence>
<dbReference type="PRINTS" id="PR02012">
    <property type="entry name" value="RCMTNOP2"/>
</dbReference>
<dbReference type="PRINTS" id="PR02008">
    <property type="entry name" value="RCMTFAMILY"/>
</dbReference>
<feature type="binding site" evidence="9">
    <location>
        <position position="270"/>
    </location>
    <ligand>
        <name>S-adenosyl-L-methionine</name>
        <dbReference type="ChEBI" id="CHEBI:59789"/>
    </ligand>
</feature>
<dbReference type="InterPro" id="IPR023267">
    <property type="entry name" value="RCMT"/>
</dbReference>
<evidence type="ECO:0000256" key="10">
    <source>
        <dbReference type="SAM" id="MobiDB-lite"/>
    </source>
</evidence>
<keyword evidence="4 9" id="KW-0489">Methyltransferase</keyword>
<protein>
    <recommendedName>
        <fullName evidence="11">SAM-dependent MTase RsmB/NOP-type domain-containing protein</fullName>
    </recommendedName>
</protein>
<evidence type="ECO:0000256" key="4">
    <source>
        <dbReference type="ARBA" id="ARBA00022603"/>
    </source>
</evidence>
<evidence type="ECO:0000256" key="3">
    <source>
        <dbReference type="ARBA" id="ARBA00022517"/>
    </source>
</evidence>
<comment type="similarity">
    <text evidence="2 9">Belongs to the class I-like SAM-binding methyltransferase superfamily. RsmB/NOP family.</text>
</comment>
<dbReference type="EMBL" id="HBIW01000707">
    <property type="protein sequence ID" value="CAE0685162.1"/>
    <property type="molecule type" value="Transcribed_RNA"/>
</dbReference>
<dbReference type="GO" id="GO:0070475">
    <property type="term" value="P:rRNA base methylation"/>
    <property type="evidence" value="ECO:0007669"/>
    <property type="project" value="TreeGrafter"/>
</dbReference>
<dbReference type="InterPro" id="IPR023273">
    <property type="entry name" value="RCMT_NOP2"/>
</dbReference>
<evidence type="ECO:0000256" key="9">
    <source>
        <dbReference type="PROSITE-ProRule" id="PRU01023"/>
    </source>
</evidence>
<organism evidence="12">
    <name type="scientific">Pelagomonas calceolata</name>
    <dbReference type="NCBI Taxonomy" id="35677"/>
    <lineage>
        <taxon>Eukaryota</taxon>
        <taxon>Sar</taxon>
        <taxon>Stramenopiles</taxon>
        <taxon>Ochrophyta</taxon>
        <taxon>Pelagophyceae</taxon>
        <taxon>Pelagomonadales</taxon>
        <taxon>Pelagomonadaceae</taxon>
        <taxon>Pelagomonas</taxon>
    </lineage>
</organism>
<dbReference type="PANTHER" id="PTHR22807:SF30">
    <property type="entry name" value="28S RRNA (CYTOSINE(4447)-C(5))-METHYLTRANSFERASE-RELATED"/>
    <property type="match status" value="1"/>
</dbReference>
<feature type="domain" description="SAM-dependent MTase RsmB/NOP-type" evidence="11">
    <location>
        <begin position="110"/>
        <end position="396"/>
    </location>
</feature>
<dbReference type="Gene3D" id="3.30.70.1170">
    <property type="entry name" value="Sun protein, domain 3"/>
    <property type="match status" value="1"/>
</dbReference>
<comment type="subcellular location">
    <subcellularLocation>
        <location evidence="1">Nucleus</location>
        <location evidence="1">Nucleolus</location>
    </subcellularLocation>
</comment>
<feature type="region of interest" description="Disordered" evidence="10">
    <location>
        <begin position="1"/>
        <end position="25"/>
    </location>
</feature>
<dbReference type="InterPro" id="IPR029063">
    <property type="entry name" value="SAM-dependent_MTases_sf"/>
</dbReference>
<dbReference type="Gene3D" id="3.40.50.150">
    <property type="entry name" value="Vaccinia Virus protein VP39"/>
    <property type="match status" value="1"/>
</dbReference>
<dbReference type="Proteomes" id="UP000789595">
    <property type="component" value="Unassembled WGS sequence"/>
</dbReference>
<gene>
    <name evidence="12" type="ORF">PCAL00307_LOCUS596</name>
    <name evidence="13" type="ORF">PECAL_5P21220</name>
</gene>
<evidence type="ECO:0000259" key="11">
    <source>
        <dbReference type="PROSITE" id="PS51686"/>
    </source>
</evidence>
<accession>A0A7S4E2L9</accession>
<name>A0A7S4E2L9_9STRA</name>
<dbReference type="GO" id="GO:0003723">
    <property type="term" value="F:RNA binding"/>
    <property type="evidence" value="ECO:0007669"/>
    <property type="project" value="UniProtKB-UniRule"/>
</dbReference>
<keyword evidence="6 9" id="KW-0949">S-adenosyl-L-methionine</keyword>
<sequence length="407" mass="44867">MADDSPEAPARALERAGKLKKQQQQEDVAVDVAALEEEDDRDDPQRVWARVQSNLEELTHLAQKRREGATRSRASIIEELAADLSSYYEFLRELVDLFLTIFSPHECVEFLDASVKPRPVVARCNTLKARRKDVAAALVKRGCTVEPLAAWSKVGLKINRSDVPVGATPEYLAGWYMLQSAASQCPVLALDPKPGERILELCAAPGGKSSYCAQLMKNQGVLIANDLKRDRHKATTANLHRLGVKIAAVVCQDGRAFPGVMGGFDRVLLDAPCTGLGVCARDPSIQGSRTVEDVKKIAHLQKELLLAAIDSCDAKKAGVVVYSTCSVSVEENEAVVQYALDKRSVKIVPSEALDFARPGFLRCGSRRFHPSMANARRFYPHTHNMDGFFVCKLRVLGKKDKKRKSRD</sequence>
<keyword evidence="3" id="KW-0690">Ribosome biogenesis</keyword>
<dbReference type="AlphaFoldDB" id="A0A7S4E2L9"/>
<dbReference type="InterPro" id="IPR018314">
    <property type="entry name" value="RsmB/NOL1/NOP2-like_CS"/>
</dbReference>